<comment type="caution">
    <text evidence="2">The sequence shown here is derived from an EMBL/GenBank/DDBJ whole genome shotgun (WGS) entry which is preliminary data.</text>
</comment>
<dbReference type="AlphaFoldDB" id="A0A8T0NCX2"/>
<feature type="compositionally biased region" description="Basic residues" evidence="1">
    <location>
        <begin position="29"/>
        <end position="38"/>
    </location>
</feature>
<reference evidence="2" key="1">
    <citation type="submission" date="2020-05" db="EMBL/GenBank/DDBJ databases">
        <title>WGS assembly of Panicum virgatum.</title>
        <authorList>
            <person name="Lovell J.T."/>
            <person name="Jenkins J."/>
            <person name="Shu S."/>
            <person name="Juenger T.E."/>
            <person name="Schmutz J."/>
        </authorList>
    </citation>
    <scope>NUCLEOTIDE SEQUENCE</scope>
    <source>
        <strain evidence="2">AP13</strain>
    </source>
</reference>
<name>A0A8T0NCX2_PANVG</name>
<gene>
    <name evidence="2" type="ORF">PVAP13_9KG061357</name>
</gene>
<accession>A0A8T0NCX2</accession>
<evidence type="ECO:0000313" key="2">
    <source>
        <dbReference type="EMBL" id="KAG2546943.1"/>
    </source>
</evidence>
<keyword evidence="3" id="KW-1185">Reference proteome</keyword>
<dbReference type="Proteomes" id="UP000823388">
    <property type="component" value="Chromosome 9K"/>
</dbReference>
<protein>
    <submittedName>
        <fullName evidence="2">Uncharacterized protein</fullName>
    </submittedName>
</protein>
<evidence type="ECO:0000313" key="3">
    <source>
        <dbReference type="Proteomes" id="UP000823388"/>
    </source>
</evidence>
<proteinExistence type="predicted"/>
<sequence length="109" mass="13024">MPIHPVDQHYWMRRRDRISMPCVREAGRRERRAMRNRTRSSPCARQVQRARAAHRRRPTRWQARTKLADDDLQMTSRGCCARDGNAIPISDDRATPPRHRVRFKTRHPC</sequence>
<feature type="region of interest" description="Disordered" evidence="1">
    <location>
        <begin position="28"/>
        <end position="60"/>
    </location>
</feature>
<organism evidence="2 3">
    <name type="scientific">Panicum virgatum</name>
    <name type="common">Blackwell switchgrass</name>
    <dbReference type="NCBI Taxonomy" id="38727"/>
    <lineage>
        <taxon>Eukaryota</taxon>
        <taxon>Viridiplantae</taxon>
        <taxon>Streptophyta</taxon>
        <taxon>Embryophyta</taxon>
        <taxon>Tracheophyta</taxon>
        <taxon>Spermatophyta</taxon>
        <taxon>Magnoliopsida</taxon>
        <taxon>Liliopsida</taxon>
        <taxon>Poales</taxon>
        <taxon>Poaceae</taxon>
        <taxon>PACMAD clade</taxon>
        <taxon>Panicoideae</taxon>
        <taxon>Panicodae</taxon>
        <taxon>Paniceae</taxon>
        <taxon>Panicinae</taxon>
        <taxon>Panicum</taxon>
        <taxon>Panicum sect. Hiantes</taxon>
    </lineage>
</organism>
<dbReference type="EMBL" id="CM029053">
    <property type="protein sequence ID" value="KAG2546943.1"/>
    <property type="molecule type" value="Genomic_DNA"/>
</dbReference>
<evidence type="ECO:0000256" key="1">
    <source>
        <dbReference type="SAM" id="MobiDB-lite"/>
    </source>
</evidence>
<feature type="region of interest" description="Disordered" evidence="1">
    <location>
        <begin position="83"/>
        <end position="109"/>
    </location>
</feature>
<feature type="compositionally biased region" description="Basic residues" evidence="1">
    <location>
        <begin position="96"/>
        <end position="109"/>
    </location>
</feature>